<dbReference type="Proteomes" id="UP001234178">
    <property type="component" value="Unassembled WGS sequence"/>
</dbReference>
<sequence length="142" mass="16627">MRKARSSILRNSNPFSRAIRSAQHEERRENEKLDKQQKARAAEDRPEENQDRSKRIRDAISEARKHLADIQAQRGIQLLPYRQVKLIARPEKDENHHRKINIVTIEAPKHLAVLEEEVEEQFILQIEPDPSDLLGDQEVKSN</sequence>
<evidence type="ECO:0000313" key="2">
    <source>
        <dbReference type="EMBL" id="KAK4045873.1"/>
    </source>
</evidence>
<evidence type="ECO:0000256" key="1">
    <source>
        <dbReference type="SAM" id="MobiDB-lite"/>
    </source>
</evidence>
<reference evidence="2 3" key="1">
    <citation type="journal article" date="2023" name="Nucleic Acids Res.">
        <title>The hologenome of Daphnia magna reveals possible DNA methylation and microbiome-mediated evolution of the host genome.</title>
        <authorList>
            <person name="Chaturvedi A."/>
            <person name="Li X."/>
            <person name="Dhandapani V."/>
            <person name="Marshall H."/>
            <person name="Kissane S."/>
            <person name="Cuenca-Cambronero M."/>
            <person name="Asole G."/>
            <person name="Calvet F."/>
            <person name="Ruiz-Romero M."/>
            <person name="Marangio P."/>
            <person name="Guigo R."/>
            <person name="Rago D."/>
            <person name="Mirbahai L."/>
            <person name="Eastwood N."/>
            <person name="Colbourne J.K."/>
            <person name="Zhou J."/>
            <person name="Mallon E."/>
            <person name="Orsini L."/>
        </authorList>
    </citation>
    <scope>NUCLEOTIDE SEQUENCE [LARGE SCALE GENOMIC DNA]</scope>
    <source>
        <strain evidence="2">LRV0_1</strain>
    </source>
</reference>
<comment type="caution">
    <text evidence="2">The sequence shown here is derived from an EMBL/GenBank/DDBJ whole genome shotgun (WGS) entry which is preliminary data.</text>
</comment>
<evidence type="ECO:0000313" key="3">
    <source>
        <dbReference type="Proteomes" id="UP001234178"/>
    </source>
</evidence>
<protein>
    <submittedName>
        <fullName evidence="2">Uncharacterized protein</fullName>
    </submittedName>
</protein>
<feature type="compositionally biased region" description="Basic and acidic residues" evidence="1">
    <location>
        <begin position="22"/>
        <end position="59"/>
    </location>
</feature>
<dbReference type="EMBL" id="JAOYFB010000071">
    <property type="protein sequence ID" value="KAK4045873.1"/>
    <property type="molecule type" value="Genomic_DNA"/>
</dbReference>
<accession>A0ABR0BBC1</accession>
<gene>
    <name evidence="2" type="ORF">OUZ56_033946</name>
</gene>
<name>A0ABR0BBC1_9CRUS</name>
<organism evidence="2 3">
    <name type="scientific">Daphnia magna</name>
    <dbReference type="NCBI Taxonomy" id="35525"/>
    <lineage>
        <taxon>Eukaryota</taxon>
        <taxon>Metazoa</taxon>
        <taxon>Ecdysozoa</taxon>
        <taxon>Arthropoda</taxon>
        <taxon>Crustacea</taxon>
        <taxon>Branchiopoda</taxon>
        <taxon>Diplostraca</taxon>
        <taxon>Cladocera</taxon>
        <taxon>Anomopoda</taxon>
        <taxon>Daphniidae</taxon>
        <taxon>Daphnia</taxon>
    </lineage>
</organism>
<keyword evidence="3" id="KW-1185">Reference proteome</keyword>
<proteinExistence type="predicted"/>
<feature type="region of interest" description="Disordered" evidence="1">
    <location>
        <begin position="1"/>
        <end position="59"/>
    </location>
</feature>